<comment type="caution">
    <text evidence="9">The sequence shown here is derived from an EMBL/GenBank/DDBJ whole genome shotgun (WGS) entry which is preliminary data.</text>
</comment>
<dbReference type="InterPro" id="IPR004017">
    <property type="entry name" value="Cys_rich_dom"/>
</dbReference>
<dbReference type="GO" id="GO:0016491">
    <property type="term" value="F:oxidoreductase activity"/>
    <property type="evidence" value="ECO:0007669"/>
    <property type="project" value="UniProtKB-ARBA"/>
</dbReference>
<dbReference type="PROSITE" id="PS51379">
    <property type="entry name" value="4FE4S_FER_2"/>
    <property type="match status" value="1"/>
</dbReference>
<keyword evidence="10" id="KW-1185">Reference proteome</keyword>
<evidence type="ECO:0000259" key="8">
    <source>
        <dbReference type="PROSITE" id="PS51379"/>
    </source>
</evidence>
<sequence length="715" mass="80026">MQKADNLKEYREELHESLDNDFLRTSLDNFAVAYRAGRANAFKGMDVKGLIRKVADSKDYAAQHLDELYEQFKENAEAAGVKVHFAKDADEANSIISRIALDSNCKKIVKSKSMTAEETLLNHALEDHGLEVTETDLGEWIIQLRHEGPSHMVMPAIHLSRYQVKDLFSKVTGKDQDSDIEKLVKVARRELRRKYAEADMGISGANFAVAETGGIGLVTNEGNARLVTTLPRVHVALMGMDKLVPTLHDALRTIKVLPRNATGQAITSYVTWITGANECAPGPDGKKEIHFVVLDNGRRELAKDPLFSQVLRCVRCGACANVCPVYRLVGGHKMGHIYIGAIGLILTYFFHGKEKAKNLVQNCINCEACKDICAGGIDLPRLIKEIHARIQDEDGHPLPSLLLGKLLRNRRLFHTLLRTAKYAQKPMEEGEGYLRHLPMMFSNQNFRALPTIAEKPFRDMWKDIRPEVKNPQYRVGLFSGCVQDFVYPEQMKACVKILGDNQVEMEFPDKQSCCGLPVQMMGEKKAARDVAIQNLRAFQKGNYDYVVTLCASCASHLKHSYPKLVAGDPQLESLAMEFSRKVIDYSSFVHDVLRVSDDAFRKSNESATYHAPCHLCRGLDVHDAPRDLIKTAGLEYRECDEEEVCCGFGGTFSMKFPELSSELLRKKLDNVEATGADILLTDCPGCIMQLRGGLRRRGSKVQVKHVAEVMAENKK</sequence>
<dbReference type="InterPro" id="IPR017896">
    <property type="entry name" value="4Fe4S_Fe-S-bd"/>
</dbReference>
<evidence type="ECO:0000256" key="6">
    <source>
        <dbReference type="ARBA" id="ARBA00023004"/>
    </source>
</evidence>
<evidence type="ECO:0000256" key="7">
    <source>
        <dbReference type="ARBA" id="ARBA00023014"/>
    </source>
</evidence>
<dbReference type="PANTHER" id="PTHR47153:SF2">
    <property type="entry name" value="LACTATE UTILIZATION PROTEIN B"/>
    <property type="match status" value="1"/>
</dbReference>
<dbReference type="InterPro" id="IPR004452">
    <property type="entry name" value="LutB/LldF"/>
</dbReference>
<proteinExistence type="predicted"/>
<dbReference type="InterPro" id="IPR037171">
    <property type="entry name" value="NagB/RpiA_transferase-like"/>
</dbReference>
<evidence type="ECO:0000256" key="4">
    <source>
        <dbReference type="ARBA" id="ARBA00022737"/>
    </source>
</evidence>
<dbReference type="NCBIfam" id="NF045670">
    <property type="entry name" value="quin_L_LdhH"/>
    <property type="match status" value="1"/>
</dbReference>
<evidence type="ECO:0000256" key="3">
    <source>
        <dbReference type="ARBA" id="ARBA00022723"/>
    </source>
</evidence>
<accession>A0A6N6N5J9</accession>
<dbReference type="RefSeq" id="WP_151149681.1">
    <property type="nucleotide sequence ID" value="NZ_WAIE01000001.1"/>
</dbReference>
<keyword evidence="2" id="KW-0004">4Fe-4S</keyword>
<dbReference type="Pfam" id="PF02589">
    <property type="entry name" value="LUD_dom"/>
    <property type="match status" value="1"/>
</dbReference>
<organism evidence="9 10">
    <name type="scientific">Pseudodesulfovibrio senegalensis</name>
    <dbReference type="NCBI Taxonomy" id="1721087"/>
    <lineage>
        <taxon>Bacteria</taxon>
        <taxon>Pseudomonadati</taxon>
        <taxon>Thermodesulfobacteriota</taxon>
        <taxon>Desulfovibrionia</taxon>
        <taxon>Desulfovibrionales</taxon>
        <taxon>Desulfovibrionaceae</taxon>
    </lineage>
</organism>
<dbReference type="GO" id="GO:0006089">
    <property type="term" value="P:lactate metabolic process"/>
    <property type="evidence" value="ECO:0007669"/>
    <property type="project" value="InterPro"/>
</dbReference>
<dbReference type="InterPro" id="IPR009051">
    <property type="entry name" value="Helical_ferredxn"/>
</dbReference>
<evidence type="ECO:0000313" key="9">
    <source>
        <dbReference type="EMBL" id="KAB1443334.1"/>
    </source>
</evidence>
<dbReference type="OrthoDB" id="9770306at2"/>
<reference evidence="9 10" key="1">
    <citation type="journal article" date="2017" name="Int. J. Syst. Evol. Microbiol.">
        <title>Desulfovibrio senegalensis sp. nov., a mesophilic sulfate reducer isolated from marine sediment.</title>
        <authorList>
            <person name="Thioye A."/>
            <person name="Gam Z.B.A."/>
            <person name="Mbengue M."/>
            <person name="Cayol J.L."/>
            <person name="Joseph-Bartoli M."/>
            <person name="Toure-Kane C."/>
            <person name="Labat M."/>
        </authorList>
    </citation>
    <scope>NUCLEOTIDE SEQUENCE [LARGE SCALE GENOMIC DNA]</scope>
    <source>
        <strain evidence="9 10">DSM 101509</strain>
    </source>
</reference>
<evidence type="ECO:0000256" key="2">
    <source>
        <dbReference type="ARBA" id="ARBA00022485"/>
    </source>
</evidence>
<evidence type="ECO:0000256" key="1">
    <source>
        <dbReference type="ARBA" id="ARBA00022448"/>
    </source>
</evidence>
<dbReference type="InterPro" id="IPR024185">
    <property type="entry name" value="FTHF_cligase-like_sf"/>
</dbReference>
<name>A0A6N6N5J9_9BACT</name>
<keyword evidence="4" id="KW-0677">Repeat</keyword>
<keyword evidence="3" id="KW-0479">Metal-binding</keyword>
<evidence type="ECO:0000256" key="5">
    <source>
        <dbReference type="ARBA" id="ARBA00022982"/>
    </source>
</evidence>
<dbReference type="AlphaFoldDB" id="A0A6N6N5J9"/>
<dbReference type="Proteomes" id="UP000438699">
    <property type="component" value="Unassembled WGS sequence"/>
</dbReference>
<dbReference type="SUPFAM" id="SSF100950">
    <property type="entry name" value="NagB/RpiA/CoA transferase-like"/>
    <property type="match status" value="1"/>
</dbReference>
<keyword evidence="6" id="KW-0408">Iron</keyword>
<dbReference type="Gene3D" id="3.40.50.10420">
    <property type="entry name" value="NagB/RpiA/CoA transferase-like"/>
    <property type="match status" value="1"/>
</dbReference>
<gene>
    <name evidence="9" type="ORF">F8A88_03475</name>
</gene>
<dbReference type="SUPFAM" id="SSF54862">
    <property type="entry name" value="4Fe-4S ferredoxins"/>
    <property type="match status" value="1"/>
</dbReference>
<evidence type="ECO:0000313" key="10">
    <source>
        <dbReference type="Proteomes" id="UP000438699"/>
    </source>
</evidence>
<dbReference type="Pfam" id="PF02754">
    <property type="entry name" value="CCG"/>
    <property type="match status" value="2"/>
</dbReference>
<dbReference type="PANTHER" id="PTHR47153">
    <property type="entry name" value="LACTATE UTILIZATION PROTEIN B"/>
    <property type="match status" value="1"/>
</dbReference>
<dbReference type="PROSITE" id="PS00198">
    <property type="entry name" value="4FE4S_FER_1"/>
    <property type="match status" value="1"/>
</dbReference>
<dbReference type="InterPro" id="IPR017900">
    <property type="entry name" value="4Fe4S_Fe_S_CS"/>
</dbReference>
<protein>
    <submittedName>
        <fullName evidence="9">4Fe-4S dicluster domain-containing protein</fullName>
    </submittedName>
</protein>
<dbReference type="Gene3D" id="1.10.1060.10">
    <property type="entry name" value="Alpha-helical ferredoxin"/>
    <property type="match status" value="1"/>
</dbReference>
<keyword evidence="5" id="KW-0249">Electron transport</keyword>
<dbReference type="InterPro" id="IPR054704">
    <property type="entry name" value="Quin_L_LdhH-like"/>
</dbReference>
<keyword evidence="7" id="KW-0411">Iron-sulfur</keyword>
<keyword evidence="1" id="KW-0813">Transport</keyword>
<dbReference type="Pfam" id="PF13183">
    <property type="entry name" value="Fer4_8"/>
    <property type="match status" value="1"/>
</dbReference>
<dbReference type="EMBL" id="WAIE01000001">
    <property type="protein sequence ID" value="KAB1443334.1"/>
    <property type="molecule type" value="Genomic_DNA"/>
</dbReference>
<feature type="domain" description="4Fe-4S ferredoxin-type" evidence="8">
    <location>
        <begin position="303"/>
        <end position="333"/>
    </location>
</feature>
<dbReference type="GO" id="GO:0046872">
    <property type="term" value="F:metal ion binding"/>
    <property type="evidence" value="ECO:0007669"/>
    <property type="project" value="UniProtKB-KW"/>
</dbReference>
<dbReference type="GO" id="GO:0051539">
    <property type="term" value="F:4 iron, 4 sulfur cluster binding"/>
    <property type="evidence" value="ECO:0007669"/>
    <property type="project" value="UniProtKB-KW"/>
</dbReference>
<dbReference type="InterPro" id="IPR003741">
    <property type="entry name" value="LUD_dom"/>
</dbReference>